<dbReference type="KEGG" id="cthi:THC_0424"/>
<dbReference type="STRING" id="1653476.THC_0424"/>
<dbReference type="PANTHER" id="PTHR43686">
    <property type="entry name" value="SULFURTRANSFERASE-RELATED"/>
    <property type="match status" value="1"/>
</dbReference>
<keyword evidence="4" id="KW-1185">Reference proteome</keyword>
<protein>
    <submittedName>
        <fullName evidence="3">Potassium ABC transporter ATPase</fullName>
    </submittedName>
</protein>
<evidence type="ECO:0000313" key="3">
    <source>
        <dbReference type="EMBL" id="BAU22819.1"/>
    </source>
</evidence>
<dbReference type="PIRSF" id="PIRSF004976">
    <property type="entry name" value="ATPase_YdaO"/>
    <property type="match status" value="1"/>
</dbReference>
<dbReference type="Gene3D" id="3.40.50.620">
    <property type="entry name" value="HUPs"/>
    <property type="match status" value="1"/>
</dbReference>
<dbReference type="GO" id="GO:0016740">
    <property type="term" value="F:transferase activity"/>
    <property type="evidence" value="ECO:0007669"/>
    <property type="project" value="UniProtKB-KW"/>
</dbReference>
<keyword evidence="1" id="KW-0808">Transferase</keyword>
<organism evidence="3 4">
    <name type="scientific">Caldimicrobium thiodismutans</name>
    <dbReference type="NCBI Taxonomy" id="1653476"/>
    <lineage>
        <taxon>Bacteria</taxon>
        <taxon>Pseudomonadati</taxon>
        <taxon>Thermodesulfobacteriota</taxon>
        <taxon>Thermodesulfobacteria</taxon>
        <taxon>Thermodesulfobacteriales</taxon>
        <taxon>Thermodesulfobacteriaceae</taxon>
        <taxon>Caldimicrobium</taxon>
    </lineage>
</organism>
<dbReference type="Pfam" id="PF01171">
    <property type="entry name" value="ATP_bind_3"/>
    <property type="match status" value="1"/>
</dbReference>
<feature type="domain" description="tRNA(Ile)-lysidine/2-thiocytidine synthase N-terminal" evidence="2">
    <location>
        <begin position="27"/>
        <end position="197"/>
    </location>
</feature>
<dbReference type="InterPro" id="IPR035107">
    <property type="entry name" value="tRNA_thiolation_TtcA_Ctu1"/>
</dbReference>
<dbReference type="EMBL" id="AP014945">
    <property type="protein sequence ID" value="BAU22819.1"/>
    <property type="molecule type" value="Genomic_DNA"/>
</dbReference>
<reference evidence="3 4" key="1">
    <citation type="journal article" date="2016" name="Int. J. Syst. Evol. Microbiol.">
        <title>Caldimicrobium thiodismutans sp. nov., a sulfur-disproportionating bacterium isolated from a hot spring, and emended description of the genus Caldimicrobium.</title>
        <authorList>
            <person name="Kojima H."/>
            <person name="Umezawa K."/>
            <person name="Fukui M."/>
        </authorList>
    </citation>
    <scope>NUCLEOTIDE SEQUENCE [LARGE SCALE GENOMIC DNA]</scope>
    <source>
        <strain evidence="3 4">TF1</strain>
    </source>
</reference>
<sequence length="254" mass="30041">MNLYRRIKKLIGKAVFGYDLLREGDRVLITLSGGEDSLVMTHYLSEWRHLYNQNLEIYAVHLDMGFPKDEKDYKKKTEYLREFCEKRALHFIFDKIPAGILAMEAFDKGTASPCFVCSWNRRKYFFNLADKLKIQKIAFGHHQDDVITTFFMNMFYCGELSTLLPKQEMFKGTLYLIRPLYFVEKDMISRFVAKMGWDVLENPCPFSGETKRAYWEKFLKENIFSLDPVIKKNLFSAIFNPRPEYLPEPPKRGK</sequence>
<reference evidence="4" key="2">
    <citation type="journal article" date="2016" name="Int. J. Syst. Evol. Microbiol.">
        <title>Caldimicrobium thiodismutans sp. nov., a sulfur-disproportionating bacterium isolated from a hot spring.</title>
        <authorList>
            <person name="Kojima H."/>
            <person name="Umezawa K."/>
            <person name="Fukui M."/>
        </authorList>
    </citation>
    <scope>NUCLEOTIDE SEQUENCE [LARGE SCALE GENOMIC DNA]</scope>
    <source>
        <strain evidence="4">TF1</strain>
    </source>
</reference>
<dbReference type="GO" id="GO:0008033">
    <property type="term" value="P:tRNA processing"/>
    <property type="evidence" value="ECO:0007669"/>
    <property type="project" value="InterPro"/>
</dbReference>
<dbReference type="InterPro" id="IPR014729">
    <property type="entry name" value="Rossmann-like_a/b/a_fold"/>
</dbReference>
<name>A0A0U5AFN2_9BACT</name>
<gene>
    <name evidence="3" type="ORF">THC_0424</name>
</gene>
<dbReference type="Proteomes" id="UP000068196">
    <property type="component" value="Chromosome"/>
</dbReference>
<dbReference type="SUPFAM" id="SSF52402">
    <property type="entry name" value="Adenine nucleotide alpha hydrolases-like"/>
    <property type="match status" value="1"/>
</dbReference>
<evidence type="ECO:0000259" key="2">
    <source>
        <dbReference type="Pfam" id="PF01171"/>
    </source>
</evidence>
<dbReference type="RefSeq" id="WP_068512676.1">
    <property type="nucleotide sequence ID" value="NZ_AP014945.1"/>
</dbReference>
<dbReference type="InterPro" id="IPR011063">
    <property type="entry name" value="TilS/TtcA_N"/>
</dbReference>
<evidence type="ECO:0000313" key="4">
    <source>
        <dbReference type="Proteomes" id="UP000068196"/>
    </source>
</evidence>
<dbReference type="PANTHER" id="PTHR43686:SF1">
    <property type="entry name" value="AMINOTRAN_5 DOMAIN-CONTAINING PROTEIN"/>
    <property type="match status" value="1"/>
</dbReference>
<dbReference type="AlphaFoldDB" id="A0A0U5AFN2"/>
<dbReference type="OrthoDB" id="9801054at2"/>
<accession>A0A0U5AFN2</accession>
<dbReference type="CDD" id="cd24138">
    <property type="entry name" value="TtcA-like"/>
    <property type="match status" value="1"/>
</dbReference>
<evidence type="ECO:0000256" key="1">
    <source>
        <dbReference type="ARBA" id="ARBA00022679"/>
    </source>
</evidence>
<proteinExistence type="predicted"/>
<dbReference type="PATRIC" id="fig|1653476.3.peg.437"/>